<feature type="transmembrane region" description="Helical" evidence="1">
    <location>
        <begin position="50"/>
        <end position="69"/>
    </location>
</feature>
<dbReference type="Proteomes" id="UP000439522">
    <property type="component" value="Unassembled WGS sequence"/>
</dbReference>
<keyword evidence="1" id="KW-1133">Transmembrane helix</keyword>
<feature type="transmembrane region" description="Helical" evidence="1">
    <location>
        <begin position="81"/>
        <end position="106"/>
    </location>
</feature>
<dbReference type="Pfam" id="PF09622">
    <property type="entry name" value="DUF2391"/>
    <property type="match status" value="1"/>
</dbReference>
<sequence length="282" mass="29813">MNARSAASHSNRDFAKGLARAFAGALIFALPMLMTMEMWWLGFYVDRGRLLLLLLAAFVLLVPLCRIVGFRSTDGGILEDVVDAFTALGTGIVASALILFLLGVIASGMPASEILGKIAIEAVPASIGAALARGQLGARADEGDGEDALDVEDSYATELFLMVVGALFIAFNLAPTEEMMSIAFMMTPWHALALVVFSLLVLHAFVYALDFKGEHELPEGMNSLTGILVFTMAGYGIALLVSLYVLWTFGWTNGMALGPIAMMTAVLGFPAALGAGSARLVV</sequence>
<organism evidence="2 3">
    <name type="scientific">Tsuneonella aeria</name>
    <dbReference type="NCBI Taxonomy" id="1837929"/>
    <lineage>
        <taxon>Bacteria</taxon>
        <taxon>Pseudomonadati</taxon>
        <taxon>Pseudomonadota</taxon>
        <taxon>Alphaproteobacteria</taxon>
        <taxon>Sphingomonadales</taxon>
        <taxon>Erythrobacteraceae</taxon>
        <taxon>Tsuneonella</taxon>
    </lineage>
</organism>
<feature type="transmembrane region" description="Helical" evidence="1">
    <location>
        <begin position="21"/>
        <end position="44"/>
    </location>
</feature>
<feature type="transmembrane region" description="Helical" evidence="1">
    <location>
        <begin position="155"/>
        <end position="174"/>
    </location>
</feature>
<evidence type="ECO:0000313" key="2">
    <source>
        <dbReference type="EMBL" id="MXO73941.1"/>
    </source>
</evidence>
<protein>
    <submittedName>
        <fullName evidence="2">TIGR02587 family membrane protein</fullName>
    </submittedName>
</protein>
<keyword evidence="1" id="KW-0472">Membrane</keyword>
<gene>
    <name evidence="2" type="ORF">GRI40_01715</name>
</gene>
<dbReference type="NCBIfam" id="TIGR02587">
    <property type="entry name" value="TIGR02587 family membrane protein"/>
    <property type="match status" value="1"/>
</dbReference>
<dbReference type="InterPro" id="IPR024464">
    <property type="entry name" value="DUF2391"/>
</dbReference>
<proteinExistence type="predicted"/>
<dbReference type="InterPro" id="IPR013416">
    <property type="entry name" value="CHP02587_IM"/>
</dbReference>
<evidence type="ECO:0000256" key="1">
    <source>
        <dbReference type="SAM" id="Phobius"/>
    </source>
</evidence>
<keyword evidence="1" id="KW-0812">Transmembrane</keyword>
<dbReference type="EMBL" id="WTZA01000001">
    <property type="protein sequence ID" value="MXO73941.1"/>
    <property type="molecule type" value="Genomic_DNA"/>
</dbReference>
<dbReference type="AlphaFoldDB" id="A0A6I4T9E3"/>
<evidence type="ECO:0000313" key="3">
    <source>
        <dbReference type="Proteomes" id="UP000439522"/>
    </source>
</evidence>
<dbReference type="RefSeq" id="WP_160609745.1">
    <property type="nucleotide sequence ID" value="NZ_WTZA01000001.1"/>
</dbReference>
<feature type="transmembrane region" description="Helical" evidence="1">
    <location>
        <begin position="227"/>
        <end position="247"/>
    </location>
</feature>
<feature type="transmembrane region" description="Helical" evidence="1">
    <location>
        <begin position="254"/>
        <end position="273"/>
    </location>
</feature>
<comment type="caution">
    <text evidence="2">The sequence shown here is derived from an EMBL/GenBank/DDBJ whole genome shotgun (WGS) entry which is preliminary data.</text>
</comment>
<keyword evidence="3" id="KW-1185">Reference proteome</keyword>
<name>A0A6I4T9E3_9SPHN</name>
<feature type="transmembrane region" description="Helical" evidence="1">
    <location>
        <begin position="186"/>
        <end position="207"/>
    </location>
</feature>
<accession>A0A6I4T9E3</accession>
<dbReference type="OrthoDB" id="147125at2"/>
<reference evidence="2 3" key="1">
    <citation type="submission" date="2019-12" db="EMBL/GenBank/DDBJ databases">
        <title>Genomic-based taxomic classification of the family Erythrobacteraceae.</title>
        <authorList>
            <person name="Xu L."/>
        </authorList>
    </citation>
    <scope>NUCLEOTIDE SEQUENCE [LARGE SCALE GENOMIC DNA]</scope>
    <source>
        <strain evidence="2 3">100921-2</strain>
    </source>
</reference>